<dbReference type="CDD" id="cd00075">
    <property type="entry name" value="HATPase"/>
    <property type="match status" value="1"/>
</dbReference>
<dbReference type="SUPFAM" id="SSF55874">
    <property type="entry name" value="ATPase domain of HSP90 chaperone/DNA topoisomerase II/histidine kinase"/>
    <property type="match status" value="1"/>
</dbReference>
<dbReference type="PROSITE" id="PS50885">
    <property type="entry name" value="HAMP"/>
    <property type="match status" value="1"/>
</dbReference>
<dbReference type="InterPro" id="IPR003594">
    <property type="entry name" value="HATPase_dom"/>
</dbReference>
<dbReference type="PROSITE" id="PS50109">
    <property type="entry name" value="HIS_KIN"/>
    <property type="match status" value="1"/>
</dbReference>
<dbReference type="CDD" id="cd00082">
    <property type="entry name" value="HisKA"/>
    <property type="match status" value="1"/>
</dbReference>
<evidence type="ECO:0000256" key="7">
    <source>
        <dbReference type="ARBA" id="ARBA00023012"/>
    </source>
</evidence>
<reference evidence="11 12" key="1">
    <citation type="journal article" date="2014" name="Genome Announc.">
        <title>Draft genome sequences of eight enterohepatic helicobacter species isolated from both laboratory and wild rodents.</title>
        <authorList>
            <person name="Sheh A."/>
            <person name="Shen Z."/>
            <person name="Fox J.G."/>
        </authorList>
    </citation>
    <scope>NUCLEOTIDE SEQUENCE [LARGE SCALE GENOMIC DNA]</scope>
    <source>
        <strain evidence="11 12">MIT-03-7007</strain>
    </source>
</reference>
<name>A0A4V6I6P7_9HELI</name>
<dbReference type="PANTHER" id="PTHR45453:SF1">
    <property type="entry name" value="PHOSPHATE REGULON SENSOR PROTEIN PHOR"/>
    <property type="match status" value="1"/>
</dbReference>
<keyword evidence="12" id="KW-1185">Reference proteome</keyword>
<dbReference type="InterPro" id="IPR036097">
    <property type="entry name" value="HisK_dim/P_sf"/>
</dbReference>
<evidence type="ECO:0000256" key="8">
    <source>
        <dbReference type="SAM" id="Phobius"/>
    </source>
</evidence>
<evidence type="ECO:0000259" key="10">
    <source>
        <dbReference type="PROSITE" id="PS50885"/>
    </source>
</evidence>
<evidence type="ECO:0000256" key="2">
    <source>
        <dbReference type="ARBA" id="ARBA00004370"/>
    </source>
</evidence>
<feature type="domain" description="HAMP" evidence="10">
    <location>
        <begin position="147"/>
        <end position="199"/>
    </location>
</feature>
<dbReference type="CDD" id="cd06225">
    <property type="entry name" value="HAMP"/>
    <property type="match status" value="1"/>
</dbReference>
<evidence type="ECO:0000256" key="6">
    <source>
        <dbReference type="ARBA" id="ARBA00022777"/>
    </source>
</evidence>
<feature type="transmembrane region" description="Helical" evidence="8">
    <location>
        <begin position="130"/>
        <end position="150"/>
    </location>
</feature>
<comment type="caution">
    <text evidence="11">The sequence shown here is derived from an EMBL/GenBank/DDBJ whole genome shotgun (WGS) entry which is preliminary data.</text>
</comment>
<proteinExistence type="predicted"/>
<feature type="transmembrane region" description="Helical" evidence="8">
    <location>
        <begin position="6"/>
        <end position="25"/>
    </location>
</feature>
<dbReference type="InterPro" id="IPR005467">
    <property type="entry name" value="His_kinase_dom"/>
</dbReference>
<dbReference type="EC" id="2.7.13.3" evidence="3"/>
<evidence type="ECO:0000256" key="1">
    <source>
        <dbReference type="ARBA" id="ARBA00000085"/>
    </source>
</evidence>
<dbReference type="Gene3D" id="3.30.565.10">
    <property type="entry name" value="Histidine kinase-like ATPase, C-terminal domain"/>
    <property type="match status" value="1"/>
</dbReference>
<dbReference type="SMART" id="SM00388">
    <property type="entry name" value="HisKA"/>
    <property type="match status" value="1"/>
</dbReference>
<keyword evidence="8" id="KW-1133">Transmembrane helix</keyword>
<protein>
    <recommendedName>
        <fullName evidence="3">histidine kinase</fullName>
        <ecNumber evidence="3">2.7.13.3</ecNumber>
    </recommendedName>
</protein>
<dbReference type="GO" id="GO:0004721">
    <property type="term" value="F:phosphoprotein phosphatase activity"/>
    <property type="evidence" value="ECO:0007669"/>
    <property type="project" value="TreeGrafter"/>
</dbReference>
<dbReference type="GO" id="GO:0016036">
    <property type="term" value="P:cellular response to phosphate starvation"/>
    <property type="evidence" value="ECO:0007669"/>
    <property type="project" value="TreeGrafter"/>
</dbReference>
<evidence type="ECO:0000259" key="9">
    <source>
        <dbReference type="PROSITE" id="PS50109"/>
    </source>
</evidence>
<sequence length="406" mass="46990">MPSLFVQIYSLFCISMILNAMIAYYSSLASLRQNEESIISQVAFLAQQSMIEFINGNTTLVESFVKYYGFSRIENMEADAHIVYGYGNNLTLIKIFRYQKNYGFMLEYSGNTYIAQKNFSKEFIGSDANLWILLDFFVLVLTFAIILAILHPMKILRFSLEEFTKGNYNIKVPIPKEPQLALLAKSFNTMTIKISKLIITREFVLRNIGHELKTPLSKAKLALELMPQNPQKSIVIKCIRNLDALVSQILTFEKVQEGEDLLDKKDFFVETLILRVLEASFLQEEDLDLEISTNFKIYGDLDFLAIALKNLVENAKKYKSGGKIRVIAKESERGFILAVSNQGQRLQRDIQEYFEPFYRDKKHELIAGYGLGLSIVSRILELHNMQFMYEYQENQHVFYFLMPKLN</sequence>
<dbReference type="GO" id="GO:0005886">
    <property type="term" value="C:plasma membrane"/>
    <property type="evidence" value="ECO:0007669"/>
    <property type="project" value="TreeGrafter"/>
</dbReference>
<dbReference type="Gene3D" id="1.10.287.130">
    <property type="match status" value="1"/>
</dbReference>
<dbReference type="Pfam" id="PF02518">
    <property type="entry name" value="HATPase_c"/>
    <property type="match status" value="1"/>
</dbReference>
<keyword evidence="5" id="KW-0808">Transferase</keyword>
<evidence type="ECO:0000313" key="11">
    <source>
        <dbReference type="EMBL" id="TLE16348.1"/>
    </source>
</evidence>
<dbReference type="PANTHER" id="PTHR45453">
    <property type="entry name" value="PHOSPHATE REGULON SENSOR PROTEIN PHOR"/>
    <property type="match status" value="1"/>
</dbReference>
<organism evidence="11 12">
    <name type="scientific">Helicobacter apodemus</name>
    <dbReference type="NCBI Taxonomy" id="135569"/>
    <lineage>
        <taxon>Bacteria</taxon>
        <taxon>Pseudomonadati</taxon>
        <taxon>Campylobacterota</taxon>
        <taxon>Epsilonproteobacteria</taxon>
        <taxon>Campylobacterales</taxon>
        <taxon>Helicobacteraceae</taxon>
        <taxon>Helicobacter</taxon>
    </lineage>
</organism>
<evidence type="ECO:0000256" key="5">
    <source>
        <dbReference type="ARBA" id="ARBA00022679"/>
    </source>
</evidence>
<comment type="subcellular location">
    <subcellularLocation>
        <location evidence="2">Membrane</location>
    </subcellularLocation>
</comment>
<dbReference type="EMBL" id="JRPC02000007">
    <property type="protein sequence ID" value="TLE16348.1"/>
    <property type="molecule type" value="Genomic_DNA"/>
</dbReference>
<comment type="catalytic activity">
    <reaction evidence="1">
        <text>ATP + protein L-histidine = ADP + protein N-phospho-L-histidine.</text>
        <dbReference type="EC" id="2.7.13.3"/>
    </reaction>
</comment>
<keyword evidence="7" id="KW-0902">Two-component regulatory system</keyword>
<dbReference type="Proteomes" id="UP000029920">
    <property type="component" value="Unassembled WGS sequence"/>
</dbReference>
<evidence type="ECO:0000313" key="12">
    <source>
        <dbReference type="Proteomes" id="UP000029920"/>
    </source>
</evidence>
<feature type="domain" description="Histidine kinase" evidence="9">
    <location>
        <begin position="207"/>
        <end position="406"/>
    </location>
</feature>
<dbReference type="PRINTS" id="PR00344">
    <property type="entry name" value="BCTRLSENSOR"/>
</dbReference>
<dbReference type="SMART" id="SM00387">
    <property type="entry name" value="HATPase_c"/>
    <property type="match status" value="1"/>
</dbReference>
<dbReference type="InterPro" id="IPR036890">
    <property type="entry name" value="HATPase_C_sf"/>
</dbReference>
<dbReference type="AlphaFoldDB" id="A0A4V6I6P7"/>
<gene>
    <name evidence="11" type="ORF">LS72_003575</name>
</gene>
<dbReference type="InterPro" id="IPR003660">
    <property type="entry name" value="HAMP_dom"/>
</dbReference>
<dbReference type="Pfam" id="PF00512">
    <property type="entry name" value="HisKA"/>
    <property type="match status" value="1"/>
</dbReference>
<dbReference type="GO" id="GO:0000155">
    <property type="term" value="F:phosphorelay sensor kinase activity"/>
    <property type="evidence" value="ECO:0007669"/>
    <property type="project" value="InterPro"/>
</dbReference>
<keyword evidence="6 11" id="KW-0418">Kinase</keyword>
<evidence type="ECO:0000256" key="4">
    <source>
        <dbReference type="ARBA" id="ARBA00022553"/>
    </source>
</evidence>
<dbReference type="InterPro" id="IPR003661">
    <property type="entry name" value="HisK_dim/P_dom"/>
</dbReference>
<dbReference type="InterPro" id="IPR004358">
    <property type="entry name" value="Sig_transdc_His_kin-like_C"/>
</dbReference>
<keyword evidence="8" id="KW-0812">Transmembrane</keyword>
<accession>A0A4V6I6P7</accession>
<evidence type="ECO:0000256" key="3">
    <source>
        <dbReference type="ARBA" id="ARBA00012438"/>
    </source>
</evidence>
<keyword evidence="8" id="KW-0472">Membrane</keyword>
<keyword evidence="4" id="KW-0597">Phosphoprotein</keyword>
<dbReference type="SUPFAM" id="SSF47384">
    <property type="entry name" value="Homodimeric domain of signal transducing histidine kinase"/>
    <property type="match status" value="1"/>
</dbReference>
<dbReference type="InterPro" id="IPR050351">
    <property type="entry name" value="BphY/WalK/GraS-like"/>
</dbReference>